<reference evidence="2 3" key="1">
    <citation type="submission" date="2024-06" db="EMBL/GenBank/DDBJ databases">
        <title>Sorghum-associated microbial communities from plants grown in Nebraska, USA.</title>
        <authorList>
            <person name="Schachtman D."/>
        </authorList>
    </citation>
    <scope>NUCLEOTIDE SEQUENCE [LARGE SCALE GENOMIC DNA]</scope>
    <source>
        <strain evidence="2 3">2709</strain>
    </source>
</reference>
<dbReference type="SUPFAM" id="SSF53850">
    <property type="entry name" value="Periplasmic binding protein-like II"/>
    <property type="match status" value="1"/>
</dbReference>
<evidence type="ECO:0000256" key="1">
    <source>
        <dbReference type="ARBA" id="ARBA00006987"/>
    </source>
</evidence>
<accession>A0ABV2Q4M9</accession>
<dbReference type="InterPro" id="IPR005064">
    <property type="entry name" value="BUG"/>
</dbReference>
<dbReference type="Pfam" id="PF03401">
    <property type="entry name" value="TctC"/>
    <property type="match status" value="1"/>
</dbReference>
<proteinExistence type="inferred from homology"/>
<comment type="caution">
    <text evidence="2">The sequence shown here is derived from an EMBL/GenBank/DDBJ whole genome shotgun (WGS) entry which is preliminary data.</text>
</comment>
<dbReference type="Gene3D" id="3.40.190.10">
    <property type="entry name" value="Periplasmic binding protein-like II"/>
    <property type="match status" value="1"/>
</dbReference>
<protein>
    <submittedName>
        <fullName evidence="2">Tripartite-type tricarboxylate transporter receptor subunit TctC</fullName>
    </submittedName>
</protein>
<comment type="similarity">
    <text evidence="1">Belongs to the UPF0065 (bug) family.</text>
</comment>
<dbReference type="Proteomes" id="UP001549320">
    <property type="component" value="Unassembled WGS sequence"/>
</dbReference>
<sequence length="330" mass="35457">MWKKLKSLETKMKLNRRTFGALSIASCIGVTNTIYAQSMPVRLLVPFAPGGAVDQTARIISNALGEKLGQPIVVENRPGAGGSLAAAELVRAKPDGTTLMLALDTQAGNHQTIKGLRYDTFKSFDYLNLLVTTPQILVVRHDLPVKNFEGLIAYLKAHPGATYGTSGIASAGHVNSAQMALARQLKTTHVPYKGAAPMIVDLLGGHIDFAFAGVSVLLQHIQSGKVRAIAVGSSKRSALLPDIPTLSEFIPGLEYPTWVGLAAPIGMPSDVRSKIIKATQEVLRDPDIVKRFSENAFDVVNSTPEVFTARLKKDSNILGELIRQKVVSID</sequence>
<dbReference type="Gene3D" id="3.40.190.150">
    <property type="entry name" value="Bordetella uptake gene, domain 1"/>
    <property type="match status" value="1"/>
</dbReference>
<evidence type="ECO:0000313" key="3">
    <source>
        <dbReference type="Proteomes" id="UP001549320"/>
    </source>
</evidence>
<evidence type="ECO:0000313" key="2">
    <source>
        <dbReference type="EMBL" id="MET4575995.1"/>
    </source>
</evidence>
<dbReference type="PANTHER" id="PTHR42928">
    <property type="entry name" value="TRICARBOXYLATE-BINDING PROTEIN"/>
    <property type="match status" value="1"/>
</dbReference>
<dbReference type="EMBL" id="JBEPSH010000002">
    <property type="protein sequence ID" value="MET4575995.1"/>
    <property type="molecule type" value="Genomic_DNA"/>
</dbReference>
<organism evidence="2 3">
    <name type="scientific">Ottowia thiooxydans</name>
    <dbReference type="NCBI Taxonomy" id="219182"/>
    <lineage>
        <taxon>Bacteria</taxon>
        <taxon>Pseudomonadati</taxon>
        <taxon>Pseudomonadota</taxon>
        <taxon>Betaproteobacteria</taxon>
        <taxon>Burkholderiales</taxon>
        <taxon>Comamonadaceae</taxon>
        <taxon>Ottowia</taxon>
    </lineage>
</organism>
<gene>
    <name evidence="2" type="ORF">ABIE13_001095</name>
</gene>
<keyword evidence="2" id="KW-0675">Receptor</keyword>
<dbReference type="RefSeq" id="WP_354441814.1">
    <property type="nucleotide sequence ID" value="NZ_JBEPSH010000002.1"/>
</dbReference>
<name>A0ABV2Q4M9_9BURK</name>
<keyword evidence="3" id="KW-1185">Reference proteome</keyword>
<dbReference type="PIRSF" id="PIRSF017082">
    <property type="entry name" value="YflP"/>
    <property type="match status" value="1"/>
</dbReference>
<dbReference type="InterPro" id="IPR042100">
    <property type="entry name" value="Bug_dom1"/>
</dbReference>
<dbReference type="CDD" id="cd07012">
    <property type="entry name" value="PBP2_Bug_TTT"/>
    <property type="match status" value="1"/>
</dbReference>
<dbReference type="PANTHER" id="PTHR42928:SF5">
    <property type="entry name" value="BLR1237 PROTEIN"/>
    <property type="match status" value="1"/>
</dbReference>